<dbReference type="Proteomes" id="UP000693996">
    <property type="component" value="Chromosome"/>
</dbReference>
<reference evidence="2" key="1">
    <citation type="submission" date="2021-06" db="EMBL/GenBank/DDBJ databases">
        <authorList>
            <person name="Szabo G."/>
        </authorList>
    </citation>
    <scope>NUCLEOTIDE SEQUENCE</scope>
    <source>
        <strain evidence="2">MYVALT</strain>
    </source>
</reference>
<dbReference type="NCBIfam" id="NF041043">
    <property type="entry name" value="BPSS1780_fam"/>
    <property type="match status" value="1"/>
</dbReference>
<feature type="transmembrane region" description="Helical" evidence="1">
    <location>
        <begin position="297"/>
        <end position="318"/>
    </location>
</feature>
<dbReference type="EMBL" id="OU343031">
    <property type="protein sequence ID" value="CAG7599057.1"/>
    <property type="molecule type" value="Genomic_DNA"/>
</dbReference>
<keyword evidence="1" id="KW-0472">Membrane</keyword>
<evidence type="ECO:0000256" key="1">
    <source>
        <dbReference type="SAM" id="Phobius"/>
    </source>
</evidence>
<protein>
    <recommendedName>
        <fullName evidence="4">Transmembrane protein</fullName>
    </recommendedName>
</protein>
<evidence type="ECO:0000313" key="2">
    <source>
        <dbReference type="EMBL" id="CAG7599057.1"/>
    </source>
</evidence>
<dbReference type="AlphaFoldDB" id="A0A916NUN5"/>
<feature type="transmembrane region" description="Helical" evidence="1">
    <location>
        <begin position="264"/>
        <end position="291"/>
    </location>
</feature>
<evidence type="ECO:0000313" key="3">
    <source>
        <dbReference type="Proteomes" id="UP000693996"/>
    </source>
</evidence>
<feature type="transmembrane region" description="Helical" evidence="1">
    <location>
        <begin position="215"/>
        <end position="243"/>
    </location>
</feature>
<sequence>MLYDLLPLPRQSIGVICCVLGHFASGYLDSMTFTCHAMLTCLSRTTQLISSRCCVNALALICCRGFNYSAMQLIETSAKSGYIWIGKGIWLFQKNPLNLLALLLTYLFSMMLVVNIPVIGYALWLILVPGFSIGFMSACRDVLANKHVFPLTLFTGFRSHGRGVAWRLLQLGLIYCVLVTTSLFLSSIISGDWTPLLKIMSGEVKLDDDVDYRRVLFSSIVSGLVVYMPTIMLFWFAPVLTAWHSVPPVKAMFCSFVICWRNRIAFLVYLATWFAVIIVTSLVLGLAVVVLNTSNGVLTALLPVSVILWTVIYCSFYMSYCGCLSFEPHTSPGTDYII</sequence>
<dbReference type="InterPro" id="IPR047798">
    <property type="entry name" value="BPSS1780-like"/>
</dbReference>
<name>A0A916NUN5_9BURK</name>
<keyword evidence="1" id="KW-1133">Transmembrane helix</keyword>
<keyword evidence="1" id="KW-0812">Transmembrane</keyword>
<evidence type="ECO:0008006" key="4">
    <source>
        <dbReference type="Google" id="ProtNLM"/>
    </source>
</evidence>
<dbReference type="KEGG" id="vtr:MYVALT_C_00180"/>
<keyword evidence="3" id="KW-1185">Reference proteome</keyword>
<organism evidence="2 3">
    <name type="scientific">Candidatus Vallotiella hemipterorum</name>
    <dbReference type="NCBI Taxonomy" id="1177213"/>
    <lineage>
        <taxon>Bacteria</taxon>
        <taxon>Pseudomonadati</taxon>
        <taxon>Pseudomonadota</taxon>
        <taxon>Betaproteobacteria</taxon>
        <taxon>Burkholderiales</taxon>
        <taxon>Burkholderiaceae</taxon>
        <taxon>Candidatus Vallotiella</taxon>
    </lineage>
</organism>
<accession>A0A916NUN5</accession>
<feature type="transmembrane region" description="Helical" evidence="1">
    <location>
        <begin position="164"/>
        <end position="189"/>
    </location>
</feature>
<proteinExistence type="predicted"/>
<gene>
    <name evidence="2" type="ORF">MYVALT_C_00180</name>
</gene>